<dbReference type="InterPro" id="IPR051612">
    <property type="entry name" value="Teichoic_Acid_Biosynth"/>
</dbReference>
<keyword evidence="4 7" id="KW-0808">Transferase</keyword>
<comment type="caution">
    <text evidence="7">The sequence shown here is derived from an EMBL/GenBank/DDBJ whole genome shotgun (WGS) entry which is preliminary data.</text>
</comment>
<dbReference type="PANTHER" id="PTHR37316">
    <property type="entry name" value="TEICHOIC ACID GLYCEROL-PHOSPHATE PRIMASE"/>
    <property type="match status" value="1"/>
</dbReference>
<gene>
    <name evidence="7" type="ORF">D5F11_011660</name>
</gene>
<dbReference type="InterPro" id="IPR043148">
    <property type="entry name" value="TagF_C"/>
</dbReference>
<dbReference type="GO" id="GO:0005886">
    <property type="term" value="C:plasma membrane"/>
    <property type="evidence" value="ECO:0007669"/>
    <property type="project" value="UniProtKB-SubCell"/>
</dbReference>
<dbReference type="GO" id="GO:0019350">
    <property type="term" value="P:teichoic acid biosynthetic process"/>
    <property type="evidence" value="ECO:0007669"/>
    <property type="project" value="UniProtKB-KW"/>
</dbReference>
<dbReference type="GO" id="GO:0047355">
    <property type="term" value="F:CDP-glycerol glycerophosphotransferase activity"/>
    <property type="evidence" value="ECO:0007669"/>
    <property type="project" value="InterPro"/>
</dbReference>
<evidence type="ECO:0000256" key="3">
    <source>
        <dbReference type="ARBA" id="ARBA00022475"/>
    </source>
</evidence>
<evidence type="ECO:0000313" key="8">
    <source>
        <dbReference type="Proteomes" id="UP000287296"/>
    </source>
</evidence>
<evidence type="ECO:0000256" key="5">
    <source>
        <dbReference type="ARBA" id="ARBA00022944"/>
    </source>
</evidence>
<evidence type="ECO:0000256" key="1">
    <source>
        <dbReference type="ARBA" id="ARBA00004202"/>
    </source>
</evidence>
<keyword evidence="3" id="KW-1003">Cell membrane</keyword>
<evidence type="ECO:0000313" key="7">
    <source>
        <dbReference type="EMBL" id="RST59481.1"/>
    </source>
</evidence>
<keyword evidence="5" id="KW-0777">Teichoic acid biosynthesis</keyword>
<proteinExistence type="inferred from homology"/>
<dbReference type="Pfam" id="PF04464">
    <property type="entry name" value="Glyphos_transf"/>
    <property type="match status" value="1"/>
</dbReference>
<dbReference type="InterPro" id="IPR043149">
    <property type="entry name" value="TagF_N"/>
</dbReference>
<protein>
    <submittedName>
        <fullName evidence="7">CDP-glycerol glycerophosphotransferase family protein</fullName>
    </submittedName>
</protein>
<evidence type="ECO:0000256" key="6">
    <source>
        <dbReference type="ARBA" id="ARBA00023136"/>
    </source>
</evidence>
<reference evidence="7 8" key="1">
    <citation type="submission" date="2018-12" db="EMBL/GenBank/DDBJ databases">
        <authorList>
            <person name="Sun L."/>
            <person name="Chen Z."/>
        </authorList>
    </citation>
    <scope>NUCLEOTIDE SEQUENCE [LARGE SCALE GENOMIC DNA]</scope>
    <source>
        <strain evidence="7 8">LMG 29736</strain>
    </source>
</reference>
<evidence type="ECO:0000256" key="4">
    <source>
        <dbReference type="ARBA" id="ARBA00022679"/>
    </source>
</evidence>
<dbReference type="AlphaFoldDB" id="A0A429X877"/>
<accession>A0A429X877</accession>
<dbReference type="InterPro" id="IPR007554">
    <property type="entry name" value="Glycerophosphate_synth"/>
</dbReference>
<dbReference type="SUPFAM" id="SSF53756">
    <property type="entry name" value="UDP-Glycosyltransferase/glycogen phosphorylase"/>
    <property type="match status" value="1"/>
</dbReference>
<dbReference type="Gene3D" id="3.40.50.12580">
    <property type="match status" value="1"/>
</dbReference>
<comment type="similarity">
    <text evidence="2">Belongs to the CDP-glycerol glycerophosphotransferase family.</text>
</comment>
<dbReference type="PANTHER" id="PTHR37316:SF3">
    <property type="entry name" value="TEICHOIC ACID GLYCEROL-PHOSPHATE TRANSFERASE"/>
    <property type="match status" value="1"/>
</dbReference>
<keyword evidence="6" id="KW-0472">Membrane</keyword>
<evidence type="ECO:0000256" key="2">
    <source>
        <dbReference type="ARBA" id="ARBA00010488"/>
    </source>
</evidence>
<organism evidence="7 8">
    <name type="scientific">Siminovitchia terrae</name>
    <name type="common">Bacillus terrae</name>
    <dbReference type="NCBI Taxonomy" id="1914933"/>
    <lineage>
        <taxon>Bacteria</taxon>
        <taxon>Bacillati</taxon>
        <taxon>Bacillota</taxon>
        <taxon>Bacilli</taxon>
        <taxon>Bacillales</taxon>
        <taxon>Bacillaceae</taxon>
        <taxon>Siminovitchia</taxon>
    </lineage>
</organism>
<dbReference type="EMBL" id="QYTW02000010">
    <property type="protein sequence ID" value="RST59481.1"/>
    <property type="molecule type" value="Genomic_DNA"/>
</dbReference>
<dbReference type="Gene3D" id="3.40.50.11820">
    <property type="match status" value="1"/>
</dbReference>
<dbReference type="OrthoDB" id="9811865at2"/>
<sequence length="407" mass="48882">MFMKRIVHRINQKLIRLRRGAFVQKAYRLAFSILGKLPKKKNLIVFESFHGKQYSDSPRAIYEYMKQKKMPYKMYWMVDRRHLDVFEKIEDVRYVKRLSLKWIFLMARAKYWVTNARLPLWLPKSKDTIYVQTWHGTPLKRLGIDIEEVHMPGTNTEKYKKNFLFEASKWNYLVSPNTYSTEIFKRAFGFNNKVIESGYPRNDFLINHNNPEKVTELKRICGLPIDKKVILYAPTWRDNQFYTKGKYKFDLQIDLAQMKEEIGDQYVIALRMHYLVAENIDLTGYEDFVFDFSNHEDIRELYLIADLLITDYSSVFFDYANLKRPMMFFVYDIEDYRDNLRGFYFDFEKKAPGPLVKSTDEIIREIKNIDEYGFALTKNIEEFYNQFCYLEDGYASNRVVEEVFGSK</sequence>
<comment type="subcellular location">
    <subcellularLocation>
        <location evidence="1">Cell membrane</location>
        <topology evidence="1">Peripheral membrane protein</topology>
    </subcellularLocation>
</comment>
<dbReference type="Proteomes" id="UP000287296">
    <property type="component" value="Unassembled WGS sequence"/>
</dbReference>
<name>A0A429X877_SIMTE</name>